<dbReference type="Pfam" id="PF00593">
    <property type="entry name" value="TonB_dep_Rec_b-barrel"/>
    <property type="match status" value="1"/>
</dbReference>
<dbReference type="PROSITE" id="PS01156">
    <property type="entry name" value="TONB_DEPENDENT_REC_2"/>
    <property type="match status" value="1"/>
</dbReference>
<evidence type="ECO:0000259" key="17">
    <source>
        <dbReference type="SMART" id="SM00965"/>
    </source>
</evidence>
<keyword evidence="9" id="KW-0406">Ion transport</keyword>
<evidence type="ECO:0000256" key="15">
    <source>
        <dbReference type="PROSITE-ProRule" id="PRU10144"/>
    </source>
</evidence>
<dbReference type="GO" id="GO:0009279">
    <property type="term" value="C:cell outer membrane"/>
    <property type="evidence" value="ECO:0007669"/>
    <property type="project" value="UniProtKB-SubCell"/>
</dbReference>
<sequence length="817" mass="87654">MSVSPAAAQPLAASPLRTRPEPLSLAVHLAFVATLMLGAVSPGQAQTPAQTIQYDVAPGPLAVVLNHFAQQSGVAIAMDANQIQDLRSPGLKGAYGVNEGFAILLQGSGYTIAKTPAGYILRRAPATQSGPGAEPVTLPVVSVQGRAPASALPPAYAGGQVATGAQVGMLGNRDMMNTPFSVVGYTSKTIEDRQAQSIGDVLMNDPAVRVDRPAGSYADEVYIRGFPLMNPEVFLNGLAGVLPYNFVGTDFVERVELLRGASGLLYGISPNGAVGGAINVVPKRATDDPITRLTTTYGSDSQFGTHVDIGRRFGENKQWGIRFNGTLRDGDMRANGTSEQLTAGILGLDYRADRFRFSLDGGYQKRKLKGFYDTLDFLSNDFKVPSPPKATDNYPSWTRFNSEDTFGMAKAEYDFAPDWTAFAATGFAHNTSDILGGIGLLENPAGDALFFPRATKFVEDSASAQVGIRGKFDTGPVNHQVSFTGDYYRRRASFGQTLFASESGNIHDSGSFAAPNLSTYAPDAPLSSITAHSSIAAADTLSILDERIQLTAGLRSQRIDTRNYATTGAVSSNYKRSVLTPAVAFVVKPWQNVSLYANFIESLQPGIVVPAAYANGGQTLAPYVSRQYEVGTKVDWGKVTTTVALFQVKQPSGTVDTASNTYSADGEQRNRGIEFQAFGEAATGVRLQGGMAYTDARLTKTNSPGTQGNRPYGVPQFQANMGLEWDTPFISRLTLTGNAVYTSSQYIDATNQQKIPGWTRFDVGARYVWERANGKPVTLRAQVLNVANRRYWSSYSFTNSLAEGSPRTVMVSAQFDF</sequence>
<comment type="similarity">
    <text evidence="2 14 16">Belongs to the TonB-dependent receptor family.</text>
</comment>
<reference evidence="19" key="1">
    <citation type="submission" date="2017-05" db="EMBL/GenBank/DDBJ databases">
        <title>Complete and WGS of Bordetella genogroups.</title>
        <authorList>
            <person name="Spilker T."/>
            <person name="Lipuma J."/>
        </authorList>
    </citation>
    <scope>NUCLEOTIDE SEQUENCE [LARGE SCALE GENOMIC DNA]</scope>
    <source>
        <strain evidence="19">AU16122</strain>
    </source>
</reference>
<keyword evidence="8" id="KW-0408">Iron</keyword>
<dbReference type="SUPFAM" id="SSF56935">
    <property type="entry name" value="Porins"/>
    <property type="match status" value="1"/>
</dbReference>
<dbReference type="CDD" id="cd01347">
    <property type="entry name" value="ligand_gated_channel"/>
    <property type="match status" value="1"/>
</dbReference>
<dbReference type="SMART" id="SM00965">
    <property type="entry name" value="STN"/>
    <property type="match status" value="1"/>
</dbReference>
<dbReference type="InterPro" id="IPR039426">
    <property type="entry name" value="TonB-dep_rcpt-like"/>
</dbReference>
<evidence type="ECO:0000313" key="18">
    <source>
        <dbReference type="EMBL" id="OZI36934.1"/>
    </source>
</evidence>
<dbReference type="Gene3D" id="2.170.130.10">
    <property type="entry name" value="TonB-dependent receptor, plug domain"/>
    <property type="match status" value="1"/>
</dbReference>
<dbReference type="GO" id="GO:0015891">
    <property type="term" value="P:siderophore transport"/>
    <property type="evidence" value="ECO:0007669"/>
    <property type="project" value="InterPro"/>
</dbReference>
<dbReference type="Pfam" id="PF07715">
    <property type="entry name" value="Plug"/>
    <property type="match status" value="1"/>
</dbReference>
<feature type="short sequence motif" description="TonB C-terminal box" evidence="15">
    <location>
        <begin position="800"/>
        <end position="817"/>
    </location>
</feature>
<proteinExistence type="inferred from homology"/>
<keyword evidence="4 14" id="KW-1134">Transmembrane beta strand</keyword>
<dbReference type="PROSITE" id="PS52016">
    <property type="entry name" value="TONB_DEPENDENT_REC_3"/>
    <property type="match status" value="1"/>
</dbReference>
<name>A0A261SHS2_9BORD</name>
<comment type="caution">
    <text evidence="18">The sequence shown here is derived from an EMBL/GenBank/DDBJ whole genome shotgun (WGS) entry which is preliminary data.</text>
</comment>
<evidence type="ECO:0000256" key="1">
    <source>
        <dbReference type="ARBA" id="ARBA00004571"/>
    </source>
</evidence>
<evidence type="ECO:0000256" key="11">
    <source>
        <dbReference type="ARBA" id="ARBA00023136"/>
    </source>
</evidence>
<organism evidence="18 19">
    <name type="scientific">Bordetella genomosp. 10</name>
    <dbReference type="NCBI Taxonomy" id="1416804"/>
    <lineage>
        <taxon>Bacteria</taxon>
        <taxon>Pseudomonadati</taxon>
        <taxon>Pseudomonadota</taxon>
        <taxon>Betaproteobacteria</taxon>
        <taxon>Burkholderiales</taxon>
        <taxon>Alcaligenaceae</taxon>
        <taxon>Bordetella</taxon>
    </lineage>
</organism>
<keyword evidence="7" id="KW-0732">Signal</keyword>
<dbReference type="OrthoDB" id="5346107at2"/>
<keyword evidence="5" id="KW-0410">Iron transport</keyword>
<dbReference type="EMBL" id="NEVM01000001">
    <property type="protein sequence ID" value="OZI36934.1"/>
    <property type="molecule type" value="Genomic_DNA"/>
</dbReference>
<evidence type="ECO:0000256" key="7">
    <source>
        <dbReference type="ARBA" id="ARBA00022729"/>
    </source>
</evidence>
<dbReference type="InterPro" id="IPR037066">
    <property type="entry name" value="Plug_dom_sf"/>
</dbReference>
<comment type="subcellular location">
    <subcellularLocation>
        <location evidence="1 14">Cell outer membrane</location>
        <topology evidence="1 14">Multi-pass membrane protein</topology>
    </subcellularLocation>
</comment>
<keyword evidence="3 14" id="KW-0813">Transport</keyword>
<keyword evidence="19" id="KW-1185">Reference proteome</keyword>
<keyword evidence="11 14" id="KW-0472">Membrane</keyword>
<dbReference type="PANTHER" id="PTHR32552:SF82">
    <property type="entry name" value="FCUA PROTEIN"/>
    <property type="match status" value="1"/>
</dbReference>
<evidence type="ECO:0000256" key="6">
    <source>
        <dbReference type="ARBA" id="ARBA00022692"/>
    </source>
</evidence>
<keyword evidence="12" id="KW-0675">Receptor</keyword>
<evidence type="ECO:0000256" key="16">
    <source>
        <dbReference type="RuleBase" id="RU003357"/>
    </source>
</evidence>
<evidence type="ECO:0000256" key="10">
    <source>
        <dbReference type="ARBA" id="ARBA00023077"/>
    </source>
</evidence>
<accession>A0A261SHS2</accession>
<evidence type="ECO:0000256" key="4">
    <source>
        <dbReference type="ARBA" id="ARBA00022452"/>
    </source>
</evidence>
<feature type="domain" description="Secretin/TonB short N-terminal" evidence="17">
    <location>
        <begin position="74"/>
        <end position="124"/>
    </location>
</feature>
<evidence type="ECO:0000256" key="8">
    <source>
        <dbReference type="ARBA" id="ARBA00023004"/>
    </source>
</evidence>
<keyword evidence="10 16" id="KW-0798">TonB box</keyword>
<dbReference type="InterPro" id="IPR011662">
    <property type="entry name" value="Secretin/TonB_short_N"/>
</dbReference>
<dbReference type="Proteomes" id="UP000216020">
    <property type="component" value="Unassembled WGS sequence"/>
</dbReference>
<dbReference type="InterPro" id="IPR012910">
    <property type="entry name" value="Plug_dom"/>
</dbReference>
<dbReference type="InterPro" id="IPR000531">
    <property type="entry name" value="Beta-barrel_TonB"/>
</dbReference>
<evidence type="ECO:0000256" key="14">
    <source>
        <dbReference type="PROSITE-ProRule" id="PRU01360"/>
    </source>
</evidence>
<dbReference type="GO" id="GO:0038023">
    <property type="term" value="F:signaling receptor activity"/>
    <property type="evidence" value="ECO:0007669"/>
    <property type="project" value="InterPro"/>
</dbReference>
<dbReference type="InterPro" id="IPR036942">
    <property type="entry name" value="Beta-barrel_TonB_sf"/>
</dbReference>
<evidence type="ECO:0000256" key="5">
    <source>
        <dbReference type="ARBA" id="ARBA00022496"/>
    </source>
</evidence>
<gene>
    <name evidence="18" type="ORF">CAL29_00365</name>
</gene>
<evidence type="ECO:0000256" key="9">
    <source>
        <dbReference type="ARBA" id="ARBA00023065"/>
    </source>
</evidence>
<evidence type="ECO:0000256" key="2">
    <source>
        <dbReference type="ARBA" id="ARBA00009810"/>
    </source>
</evidence>
<dbReference type="AlphaFoldDB" id="A0A261SHS2"/>
<dbReference type="Gene3D" id="3.55.50.30">
    <property type="match status" value="1"/>
</dbReference>
<evidence type="ECO:0000256" key="13">
    <source>
        <dbReference type="ARBA" id="ARBA00023237"/>
    </source>
</evidence>
<dbReference type="Gene3D" id="2.40.170.20">
    <property type="entry name" value="TonB-dependent receptor, beta-barrel domain"/>
    <property type="match status" value="1"/>
</dbReference>
<protein>
    <recommendedName>
        <fullName evidence="17">Secretin/TonB short N-terminal domain-containing protein</fullName>
    </recommendedName>
</protein>
<dbReference type="InterPro" id="IPR010105">
    <property type="entry name" value="TonB_sidphr_rcpt"/>
</dbReference>
<dbReference type="RefSeq" id="WP_094851042.1">
    <property type="nucleotide sequence ID" value="NZ_NEVM01000001.1"/>
</dbReference>
<keyword evidence="13 14" id="KW-0998">Cell outer membrane</keyword>
<evidence type="ECO:0000256" key="3">
    <source>
        <dbReference type="ARBA" id="ARBA00022448"/>
    </source>
</evidence>
<dbReference type="NCBIfam" id="TIGR01783">
    <property type="entry name" value="TonB-siderophor"/>
    <property type="match status" value="1"/>
</dbReference>
<dbReference type="GO" id="GO:0015344">
    <property type="term" value="F:siderophore uptake transmembrane transporter activity"/>
    <property type="evidence" value="ECO:0007669"/>
    <property type="project" value="TreeGrafter"/>
</dbReference>
<keyword evidence="6 14" id="KW-0812">Transmembrane</keyword>
<dbReference type="PANTHER" id="PTHR32552">
    <property type="entry name" value="FERRICHROME IRON RECEPTOR-RELATED"/>
    <property type="match status" value="1"/>
</dbReference>
<dbReference type="InterPro" id="IPR010917">
    <property type="entry name" value="TonB_rcpt_CS"/>
</dbReference>
<evidence type="ECO:0000256" key="12">
    <source>
        <dbReference type="ARBA" id="ARBA00023170"/>
    </source>
</evidence>
<evidence type="ECO:0000313" key="19">
    <source>
        <dbReference type="Proteomes" id="UP000216020"/>
    </source>
</evidence>